<reference evidence="11" key="1">
    <citation type="submission" date="2017-02" db="EMBL/GenBank/DDBJ databases">
        <authorList>
            <person name="Varghese N."/>
            <person name="Submissions S."/>
        </authorList>
    </citation>
    <scope>NUCLEOTIDE SEQUENCE [LARGE SCALE GENOMIC DNA]</scope>
    <source>
        <strain evidence="11">9H-4</strain>
    </source>
</reference>
<dbReference type="PANTHER" id="PTHR10309">
    <property type="entry name" value="MANNOSE-6-PHOSPHATE ISOMERASE"/>
    <property type="match status" value="1"/>
</dbReference>
<keyword evidence="11" id="KW-1185">Reference proteome</keyword>
<dbReference type="SUPFAM" id="SSF51182">
    <property type="entry name" value="RmlC-like cupins"/>
    <property type="match status" value="1"/>
</dbReference>
<dbReference type="Proteomes" id="UP000191040">
    <property type="component" value="Chromosome I"/>
</dbReference>
<keyword evidence="4 8" id="KW-0479">Metal-binding</keyword>
<dbReference type="GO" id="GO:0005975">
    <property type="term" value="P:carbohydrate metabolic process"/>
    <property type="evidence" value="ECO:0007669"/>
    <property type="project" value="InterPro"/>
</dbReference>
<comment type="catalytic activity">
    <reaction evidence="1">
        <text>D-mannose 6-phosphate = D-fructose 6-phosphate</text>
        <dbReference type="Rhea" id="RHEA:12356"/>
        <dbReference type="ChEBI" id="CHEBI:58735"/>
        <dbReference type="ChEBI" id="CHEBI:61527"/>
        <dbReference type="EC" id="5.3.1.8"/>
    </reaction>
</comment>
<organism evidence="10 11">
    <name type="scientific">Aeromicrobium choanae</name>
    <dbReference type="NCBI Taxonomy" id="1736691"/>
    <lineage>
        <taxon>Bacteria</taxon>
        <taxon>Bacillati</taxon>
        <taxon>Actinomycetota</taxon>
        <taxon>Actinomycetes</taxon>
        <taxon>Propionibacteriales</taxon>
        <taxon>Nocardioidaceae</taxon>
        <taxon>Aeromicrobium</taxon>
    </lineage>
</organism>
<accession>A0A1T4YXA8</accession>
<evidence type="ECO:0000256" key="8">
    <source>
        <dbReference type="PIRSR" id="PIRSR001480-2"/>
    </source>
</evidence>
<dbReference type="Pfam" id="PF20511">
    <property type="entry name" value="PMI_typeI_cat"/>
    <property type="match status" value="1"/>
</dbReference>
<dbReference type="CDD" id="cd07011">
    <property type="entry name" value="cupin_PMI_type_I_N"/>
    <property type="match status" value="1"/>
</dbReference>
<dbReference type="EC" id="5.3.1.8" evidence="3"/>
<keyword evidence="6 10" id="KW-0413">Isomerase</keyword>
<dbReference type="Gene3D" id="1.10.441.10">
    <property type="entry name" value="Phosphomannose Isomerase, domain 2"/>
    <property type="match status" value="1"/>
</dbReference>
<dbReference type="PIRSF" id="PIRSF001480">
    <property type="entry name" value="Mannose-6-phosphate_isomerase"/>
    <property type="match status" value="1"/>
</dbReference>
<dbReference type="GO" id="GO:0004476">
    <property type="term" value="F:mannose-6-phosphate isomerase activity"/>
    <property type="evidence" value="ECO:0007669"/>
    <property type="project" value="UniProtKB-EC"/>
</dbReference>
<dbReference type="RefSeq" id="WP_078699395.1">
    <property type="nucleotide sequence ID" value="NZ_LT796768.1"/>
</dbReference>
<evidence type="ECO:0000313" key="10">
    <source>
        <dbReference type="EMBL" id="SKB06412.1"/>
    </source>
</evidence>
<protein>
    <recommendedName>
        <fullName evidence="3">mannose-6-phosphate isomerase</fullName>
        <ecNumber evidence="3">5.3.1.8</ecNumber>
    </recommendedName>
</protein>
<feature type="binding site" evidence="8">
    <location>
        <position position="116"/>
    </location>
    <ligand>
        <name>Zn(2+)</name>
        <dbReference type="ChEBI" id="CHEBI:29105"/>
    </ligand>
</feature>
<evidence type="ECO:0000256" key="6">
    <source>
        <dbReference type="ARBA" id="ARBA00023235"/>
    </source>
</evidence>
<gene>
    <name evidence="10" type="ORF">SAMN06295964_1299</name>
</gene>
<dbReference type="PANTHER" id="PTHR10309:SF0">
    <property type="entry name" value="MANNOSE-6-PHOSPHATE ISOMERASE"/>
    <property type="match status" value="1"/>
</dbReference>
<comment type="cofactor">
    <cofactor evidence="8">
        <name>Zn(2+)</name>
        <dbReference type="ChEBI" id="CHEBI:29105"/>
    </cofactor>
    <text evidence="8">Binds 1 zinc ion per subunit.</text>
</comment>
<proteinExistence type="inferred from homology"/>
<dbReference type="InterPro" id="IPR014710">
    <property type="entry name" value="RmlC-like_jellyroll"/>
</dbReference>
<evidence type="ECO:0000256" key="5">
    <source>
        <dbReference type="ARBA" id="ARBA00022833"/>
    </source>
</evidence>
<feature type="binding site" evidence="8">
    <location>
        <position position="81"/>
    </location>
    <ligand>
        <name>Zn(2+)</name>
        <dbReference type="ChEBI" id="CHEBI:29105"/>
    </ligand>
</feature>
<evidence type="ECO:0000259" key="9">
    <source>
        <dbReference type="Pfam" id="PF20511"/>
    </source>
</evidence>
<dbReference type="EMBL" id="LT796768">
    <property type="protein sequence ID" value="SKB06412.1"/>
    <property type="molecule type" value="Genomic_DNA"/>
</dbReference>
<dbReference type="STRING" id="1736691.SAMN06295964_1299"/>
<dbReference type="InterPro" id="IPR016305">
    <property type="entry name" value="Mannose-6-P_Isomerase"/>
</dbReference>
<dbReference type="GO" id="GO:0008270">
    <property type="term" value="F:zinc ion binding"/>
    <property type="evidence" value="ECO:0007669"/>
    <property type="project" value="InterPro"/>
</dbReference>
<dbReference type="InterPro" id="IPR011051">
    <property type="entry name" value="RmlC_Cupin_sf"/>
</dbReference>
<evidence type="ECO:0000313" key="11">
    <source>
        <dbReference type="Proteomes" id="UP000191040"/>
    </source>
</evidence>
<feature type="binding site" evidence="8">
    <location>
        <position position="243"/>
    </location>
    <ligand>
        <name>Zn(2+)</name>
        <dbReference type="ChEBI" id="CHEBI:29105"/>
    </ligand>
</feature>
<dbReference type="GO" id="GO:0009298">
    <property type="term" value="P:GDP-mannose biosynthetic process"/>
    <property type="evidence" value="ECO:0007669"/>
    <property type="project" value="InterPro"/>
</dbReference>
<evidence type="ECO:0000256" key="7">
    <source>
        <dbReference type="PIRSR" id="PIRSR001480-1"/>
    </source>
</evidence>
<evidence type="ECO:0000256" key="1">
    <source>
        <dbReference type="ARBA" id="ARBA00000757"/>
    </source>
</evidence>
<feature type="active site" evidence="7">
    <location>
        <position position="262"/>
    </location>
</feature>
<evidence type="ECO:0000256" key="3">
    <source>
        <dbReference type="ARBA" id="ARBA00011956"/>
    </source>
</evidence>
<keyword evidence="5 8" id="KW-0862">Zinc</keyword>
<dbReference type="OrthoDB" id="9792649at2"/>
<name>A0A1T4YXA8_9ACTN</name>
<dbReference type="Gene3D" id="2.60.120.10">
    <property type="entry name" value="Jelly Rolls"/>
    <property type="match status" value="2"/>
</dbReference>
<dbReference type="GO" id="GO:0005829">
    <property type="term" value="C:cytosol"/>
    <property type="evidence" value="ECO:0007669"/>
    <property type="project" value="TreeGrafter"/>
</dbReference>
<dbReference type="NCBIfam" id="TIGR00218">
    <property type="entry name" value="manA"/>
    <property type="match status" value="1"/>
</dbReference>
<evidence type="ECO:0000256" key="4">
    <source>
        <dbReference type="ARBA" id="ARBA00022723"/>
    </source>
</evidence>
<feature type="binding site" evidence="8">
    <location>
        <position position="79"/>
    </location>
    <ligand>
        <name>Zn(2+)</name>
        <dbReference type="ChEBI" id="CHEBI:29105"/>
    </ligand>
</feature>
<dbReference type="AlphaFoldDB" id="A0A1T4YXA8"/>
<dbReference type="InterPro" id="IPR001250">
    <property type="entry name" value="Man6P_Isoase-1"/>
</dbReference>
<comment type="similarity">
    <text evidence="2">Belongs to the mannose-6-phosphate isomerase type 1 family.</text>
</comment>
<dbReference type="PRINTS" id="PR00714">
    <property type="entry name" value="MAN6PISMRASE"/>
</dbReference>
<feature type="domain" description="Phosphomannose isomerase type I catalytic" evidence="9">
    <location>
        <begin position="2"/>
        <end position="132"/>
    </location>
</feature>
<sequence>MRRLHNMTQAYDWGSTSDIPRFLGRTGSGEPVAEMWLGTHPLAPSQVETPEGLRPLSDVAGEIPFMLKILAAEQPLSIQVHPGQAEAREGFAREEAAGVPLDSPQRVFKDPNHKPEMVYALSTFDTLVGFRPTAEILRVFSQLDTPTINAASATLRAKTGFKGIVRVLENLLIAPPPPAEIAQVVIQCKALVHDGVDIKRAYSTAAMIARHHPDDVGIVVSLLLNRFTLQPGEAMFLGTGVIHAHLSGLCLEAMVNSDNVMRAGLTRKALDPEGLIRCLEAGMARVARVEPGYPSFSTEVYHPEVEEFALAVTQVSPADPDGVSIIAAAHSIVMCIGGAVQLLNARGEKVPLSRGETVYTDAEDGDLTLVGTGEIAQIYLPGPGTPDSELKDLVGHRPVRAIP</sequence>
<dbReference type="InterPro" id="IPR046457">
    <property type="entry name" value="PMI_typeI_cat"/>
</dbReference>
<evidence type="ECO:0000256" key="2">
    <source>
        <dbReference type="ARBA" id="ARBA00010772"/>
    </source>
</evidence>